<proteinExistence type="predicted"/>
<dbReference type="Proteomes" id="UP000663868">
    <property type="component" value="Unassembled WGS sequence"/>
</dbReference>
<dbReference type="AlphaFoldDB" id="A0A819WXR7"/>
<evidence type="ECO:0000313" key="1">
    <source>
        <dbReference type="EMBL" id="CAF4130560.1"/>
    </source>
</evidence>
<organism evidence="1 2">
    <name type="scientific">Adineta steineri</name>
    <dbReference type="NCBI Taxonomy" id="433720"/>
    <lineage>
        <taxon>Eukaryota</taxon>
        <taxon>Metazoa</taxon>
        <taxon>Spiralia</taxon>
        <taxon>Gnathifera</taxon>
        <taxon>Rotifera</taxon>
        <taxon>Eurotatoria</taxon>
        <taxon>Bdelloidea</taxon>
        <taxon>Adinetida</taxon>
        <taxon>Adinetidae</taxon>
        <taxon>Adineta</taxon>
    </lineage>
</organism>
<sequence length="22" mass="2407">MSSSSSVSDGILKFATQYSFYT</sequence>
<name>A0A819WXR7_9BILA</name>
<dbReference type="EMBL" id="CAJOBB010005500">
    <property type="protein sequence ID" value="CAF4130560.1"/>
    <property type="molecule type" value="Genomic_DNA"/>
</dbReference>
<accession>A0A819WXR7</accession>
<gene>
    <name evidence="1" type="ORF">KXQ929_LOCUS36157</name>
</gene>
<evidence type="ECO:0000313" key="2">
    <source>
        <dbReference type="Proteomes" id="UP000663868"/>
    </source>
</evidence>
<protein>
    <submittedName>
        <fullName evidence="1">Uncharacterized protein</fullName>
    </submittedName>
</protein>
<feature type="non-terminal residue" evidence="1">
    <location>
        <position position="22"/>
    </location>
</feature>
<comment type="caution">
    <text evidence="1">The sequence shown here is derived from an EMBL/GenBank/DDBJ whole genome shotgun (WGS) entry which is preliminary data.</text>
</comment>
<reference evidence="1" key="1">
    <citation type="submission" date="2021-02" db="EMBL/GenBank/DDBJ databases">
        <authorList>
            <person name="Nowell W R."/>
        </authorList>
    </citation>
    <scope>NUCLEOTIDE SEQUENCE</scope>
</reference>